<keyword evidence="4" id="KW-0804">Transcription</keyword>
<dbReference type="GO" id="GO:0003677">
    <property type="term" value="F:DNA binding"/>
    <property type="evidence" value="ECO:0007669"/>
    <property type="project" value="UniProtKB-KW"/>
</dbReference>
<dbReference type="GO" id="GO:0005634">
    <property type="term" value="C:nucleus"/>
    <property type="evidence" value="ECO:0007669"/>
    <property type="project" value="UniProtKB-SubCell"/>
</dbReference>
<protein>
    <recommendedName>
        <fullName evidence="7">AP2/ERF domain-containing protein</fullName>
    </recommendedName>
</protein>
<dbReference type="PANTHER" id="PTHR32467">
    <property type="entry name" value="AP2-LIKE ETHYLENE-RESPONSIVE TRANSCRIPTION FACTOR"/>
    <property type="match status" value="1"/>
</dbReference>
<evidence type="ECO:0000256" key="2">
    <source>
        <dbReference type="ARBA" id="ARBA00023015"/>
    </source>
</evidence>
<dbReference type="InterPro" id="IPR001471">
    <property type="entry name" value="AP2/ERF_dom"/>
</dbReference>
<dbReference type="SMART" id="SM00380">
    <property type="entry name" value="AP2"/>
    <property type="match status" value="1"/>
</dbReference>
<evidence type="ECO:0000256" key="1">
    <source>
        <dbReference type="ARBA" id="ARBA00004123"/>
    </source>
</evidence>
<keyword evidence="2" id="KW-0805">Transcription regulation</keyword>
<dbReference type="GO" id="GO:0003700">
    <property type="term" value="F:DNA-binding transcription factor activity"/>
    <property type="evidence" value="ECO:0007669"/>
    <property type="project" value="InterPro"/>
</dbReference>
<sequence>METSGPAAYLGKRRVLPGRFEAHVWSEGKQVYLGGYGLEIQAATAYDLAACKFRGQDAQTNFDIGRYAAELEDAVTSRESLVHLLRSQSKAMNAVVHDLSVQMEPWELEISTILHPDKQHLGVYQDERAAARAVDRQSILRYGIDASLSFPLVEYLDLLTPDQTKAAVAKGLLPPVLPANYSPAPAPVPLVTLADVQAPEPRPLPRLAHTPPPPQLELVEDSAHEDQGEADEAQQARAAADAGVAPEESTTLLPRAQSTTPKSVFDFMEFQNVFLGKS</sequence>
<feature type="region of interest" description="Disordered" evidence="6">
    <location>
        <begin position="201"/>
        <end position="260"/>
    </location>
</feature>
<feature type="compositionally biased region" description="Polar residues" evidence="6">
    <location>
        <begin position="249"/>
        <end position="260"/>
    </location>
</feature>
<keyword evidence="3" id="KW-0238">DNA-binding</keyword>
<keyword evidence="5" id="KW-0539">Nucleus</keyword>
<gene>
    <name evidence="8" type="ORF">QBZ16_004956</name>
</gene>
<dbReference type="Proteomes" id="UP001255856">
    <property type="component" value="Unassembled WGS sequence"/>
</dbReference>
<dbReference type="SUPFAM" id="SSF54171">
    <property type="entry name" value="DNA-binding domain"/>
    <property type="match status" value="1"/>
</dbReference>
<dbReference type="InterPro" id="IPR036955">
    <property type="entry name" value="AP2/ERF_dom_sf"/>
</dbReference>
<evidence type="ECO:0000256" key="4">
    <source>
        <dbReference type="ARBA" id="ARBA00023163"/>
    </source>
</evidence>
<dbReference type="EMBL" id="JASFZW010000007">
    <property type="protein sequence ID" value="KAK2077322.1"/>
    <property type="molecule type" value="Genomic_DNA"/>
</dbReference>
<keyword evidence="9" id="KW-1185">Reference proteome</keyword>
<evidence type="ECO:0000313" key="9">
    <source>
        <dbReference type="Proteomes" id="UP001255856"/>
    </source>
</evidence>
<name>A0AAD9IJQ6_PROWI</name>
<proteinExistence type="predicted"/>
<evidence type="ECO:0000313" key="8">
    <source>
        <dbReference type="EMBL" id="KAK2077322.1"/>
    </source>
</evidence>
<evidence type="ECO:0000259" key="7">
    <source>
        <dbReference type="PROSITE" id="PS51032"/>
    </source>
</evidence>
<dbReference type="PROSITE" id="PS51032">
    <property type="entry name" value="AP2_ERF"/>
    <property type="match status" value="2"/>
</dbReference>
<dbReference type="InterPro" id="IPR016177">
    <property type="entry name" value="DNA-bd_dom_sf"/>
</dbReference>
<dbReference type="PANTHER" id="PTHR32467:SF90">
    <property type="entry name" value="AP2-LIKE ETHYLENE-RESPONSIVE TRANSCRIPTION FACTOR AIL1"/>
    <property type="match status" value="1"/>
</dbReference>
<feature type="compositionally biased region" description="Pro residues" evidence="6">
    <location>
        <begin position="201"/>
        <end position="215"/>
    </location>
</feature>
<evidence type="ECO:0000256" key="5">
    <source>
        <dbReference type="ARBA" id="ARBA00023242"/>
    </source>
</evidence>
<feature type="compositionally biased region" description="Low complexity" evidence="6">
    <location>
        <begin position="233"/>
        <end position="248"/>
    </location>
</feature>
<comment type="caution">
    <text evidence="8">The sequence shown here is derived from an EMBL/GenBank/DDBJ whole genome shotgun (WGS) entry which is preliminary data.</text>
</comment>
<dbReference type="AlphaFoldDB" id="A0AAD9IJQ6"/>
<accession>A0AAD9IJQ6</accession>
<dbReference type="CDD" id="cd00018">
    <property type="entry name" value="AP2"/>
    <property type="match status" value="1"/>
</dbReference>
<feature type="domain" description="AP2/ERF" evidence="7">
    <location>
        <begin position="8"/>
        <end position="63"/>
    </location>
</feature>
<evidence type="ECO:0000256" key="3">
    <source>
        <dbReference type="ARBA" id="ARBA00023125"/>
    </source>
</evidence>
<dbReference type="Gene3D" id="3.30.730.10">
    <property type="entry name" value="AP2/ERF domain"/>
    <property type="match status" value="1"/>
</dbReference>
<reference evidence="8" key="1">
    <citation type="submission" date="2021-01" db="EMBL/GenBank/DDBJ databases">
        <authorList>
            <person name="Eckstrom K.M.E."/>
        </authorList>
    </citation>
    <scope>NUCLEOTIDE SEQUENCE</scope>
    <source>
        <strain evidence="8">UVCC 0001</strain>
    </source>
</reference>
<comment type="subcellular location">
    <subcellularLocation>
        <location evidence="1">Nucleus</location>
    </subcellularLocation>
</comment>
<organism evidence="8 9">
    <name type="scientific">Prototheca wickerhamii</name>
    <dbReference type="NCBI Taxonomy" id="3111"/>
    <lineage>
        <taxon>Eukaryota</taxon>
        <taxon>Viridiplantae</taxon>
        <taxon>Chlorophyta</taxon>
        <taxon>core chlorophytes</taxon>
        <taxon>Trebouxiophyceae</taxon>
        <taxon>Chlorellales</taxon>
        <taxon>Chlorellaceae</taxon>
        <taxon>Prototheca</taxon>
    </lineage>
</organism>
<feature type="domain" description="AP2/ERF" evidence="7">
    <location>
        <begin position="52"/>
        <end position="151"/>
    </location>
</feature>
<evidence type="ECO:0000256" key="6">
    <source>
        <dbReference type="SAM" id="MobiDB-lite"/>
    </source>
</evidence>